<dbReference type="GO" id="GO:0005975">
    <property type="term" value="P:carbohydrate metabolic process"/>
    <property type="evidence" value="ECO:0007669"/>
    <property type="project" value="InterPro"/>
</dbReference>
<evidence type="ECO:0000259" key="3">
    <source>
        <dbReference type="SMART" id="SM00568"/>
    </source>
</evidence>
<feature type="compositionally biased region" description="Basic and acidic residues" evidence="2">
    <location>
        <begin position="77"/>
        <end position="106"/>
    </location>
</feature>
<keyword evidence="5" id="KW-1185">Reference proteome</keyword>
<feature type="region of interest" description="Disordered" evidence="2">
    <location>
        <begin position="883"/>
        <end position="925"/>
    </location>
</feature>
<sequence length="950" mass="105909">MGESVKIVIPYSLIVDVEKSTAMDFSETIEVNVMEKTAGFSVDSYFFAYFRDPGHALEQIRDVVRSYKQSSTGEGVGEVKDTTATRSSGEHSRTPSHSEKTLSPGEHKASAFRFASLLRPFTVAQTAQRSEFPFSDSEPVVASLSASPDELSSSVNTLTTRAYSLPTATPDAGFITGRREVTSSPGTLSDIEDLSLSSDHTYPPPPSPGSRPTVESHGSWNVGVPSWLRMPGRKVLSSINFLHSSSSDRVREVYSPGPSMDQSLDDSSHPHMEFSMIDAKEAPVDPEVVTKFRASFALDEKEILLSFFPGYLFRVLPVHGKFYISTSYLCFRSSQPLVKTRMMIPIRDILRPEPTKGYRFGMHGVVLTIKGHEELFFEFNSIARRDTFVELVEQQCETLRERQLDGGHASPSPAKREALFLEELDVSKSLSESDPDPILESQHAESLPAVMFTSSSSTFLTFKPKESLHFTFLTIGSRGDVQPYIALGKRLLQEGHRVRIATHGEFKEWIESHNIEYAYVGGDPAELMRICVENGMFTVSFLKEGATKFRGWIDDLLKTAWEACQGTDVLVESPSAMGGIHIAEALKIPYFRAFTMPWTRTRAYPHAFAVPEHKMGGAYNYMTYVMFDQVFWRGTSGQINRWRRKVLGLPSTNLDKLEQHKVPFLYNFSPAVVPPSLDWYEWIRVTGYWFLDDADVGARKWTPPDGLVEFIDSAHAAGKKVVYIGFGSIVVSDPGAMTKCVVEAILKSGVYAILSKGWSDRLAIKKPSADQPKESYPPQIYPISSIPHDWLFPPGIPTIIKPFFGDQYFWADRMEALGIGSCVRKLTIDHLTAALITATTDERQISRARAIGQTIRAEDGTGKAVESIYRDLEYARSLIKRGDDSDNEHNHHILSRSPSRGAGGQSSSSSARPASEDWSVISEQDDHHRIPAHVDDHIEPPFTATPLQRI</sequence>
<evidence type="ECO:0000313" key="4">
    <source>
        <dbReference type="EMBL" id="KIJ24028.1"/>
    </source>
</evidence>
<dbReference type="InterPro" id="IPR002213">
    <property type="entry name" value="UDP_glucos_trans"/>
</dbReference>
<feature type="compositionally biased region" description="Low complexity" evidence="2">
    <location>
        <begin position="895"/>
        <end position="913"/>
    </location>
</feature>
<accession>A0A0C9T594</accession>
<dbReference type="GO" id="GO:0016125">
    <property type="term" value="P:sterol metabolic process"/>
    <property type="evidence" value="ECO:0007669"/>
    <property type="project" value="TreeGrafter"/>
</dbReference>
<protein>
    <submittedName>
        <fullName evidence="4">Glycosyltransferase family 1 protein</fullName>
    </submittedName>
</protein>
<dbReference type="InterPro" id="IPR050426">
    <property type="entry name" value="Glycosyltransferase_28"/>
</dbReference>
<dbReference type="PANTHER" id="PTHR48050:SF25">
    <property type="entry name" value="STEROL 3-BETA-GLUCOSYLTRANSFERASE"/>
    <property type="match status" value="1"/>
</dbReference>
<evidence type="ECO:0000313" key="5">
    <source>
        <dbReference type="Proteomes" id="UP000054279"/>
    </source>
</evidence>
<evidence type="ECO:0000256" key="1">
    <source>
        <dbReference type="ARBA" id="ARBA00022679"/>
    </source>
</evidence>
<reference evidence="4 5" key="1">
    <citation type="submission" date="2014-06" db="EMBL/GenBank/DDBJ databases">
        <title>Evolutionary Origins and Diversification of the Mycorrhizal Mutualists.</title>
        <authorList>
            <consortium name="DOE Joint Genome Institute"/>
            <consortium name="Mycorrhizal Genomics Consortium"/>
            <person name="Kohler A."/>
            <person name="Kuo A."/>
            <person name="Nagy L.G."/>
            <person name="Floudas D."/>
            <person name="Copeland A."/>
            <person name="Barry K.W."/>
            <person name="Cichocki N."/>
            <person name="Veneault-Fourrey C."/>
            <person name="LaButti K."/>
            <person name="Lindquist E.A."/>
            <person name="Lipzen A."/>
            <person name="Lundell T."/>
            <person name="Morin E."/>
            <person name="Murat C."/>
            <person name="Riley R."/>
            <person name="Ohm R."/>
            <person name="Sun H."/>
            <person name="Tunlid A."/>
            <person name="Henrissat B."/>
            <person name="Grigoriev I.V."/>
            <person name="Hibbett D.S."/>
            <person name="Martin F."/>
        </authorList>
    </citation>
    <scope>NUCLEOTIDE SEQUENCE [LARGE SCALE GENOMIC DNA]</scope>
    <source>
        <strain evidence="4 5">SS14</strain>
    </source>
</reference>
<dbReference type="Gene3D" id="2.30.29.30">
    <property type="entry name" value="Pleckstrin-homology domain (PH domain)/Phosphotyrosine-binding domain (PTB)"/>
    <property type="match status" value="1"/>
</dbReference>
<dbReference type="GO" id="GO:0016906">
    <property type="term" value="F:sterol 3-beta-glucosyltransferase activity"/>
    <property type="evidence" value="ECO:0007669"/>
    <property type="project" value="UniProtKB-ARBA"/>
</dbReference>
<name>A0A0C9T594_SPHS4</name>
<dbReference type="SMART" id="SM00568">
    <property type="entry name" value="GRAM"/>
    <property type="match status" value="1"/>
</dbReference>
<organism evidence="4 5">
    <name type="scientific">Sphaerobolus stellatus (strain SS14)</name>
    <dbReference type="NCBI Taxonomy" id="990650"/>
    <lineage>
        <taxon>Eukaryota</taxon>
        <taxon>Fungi</taxon>
        <taxon>Dikarya</taxon>
        <taxon>Basidiomycota</taxon>
        <taxon>Agaricomycotina</taxon>
        <taxon>Agaricomycetes</taxon>
        <taxon>Phallomycetidae</taxon>
        <taxon>Geastrales</taxon>
        <taxon>Sphaerobolaceae</taxon>
        <taxon>Sphaerobolus</taxon>
    </lineage>
</organism>
<dbReference type="PANTHER" id="PTHR48050">
    <property type="entry name" value="STEROL 3-BETA-GLUCOSYLTRANSFERASE"/>
    <property type="match status" value="1"/>
</dbReference>
<dbReference type="EMBL" id="KN837544">
    <property type="protein sequence ID" value="KIJ24028.1"/>
    <property type="molecule type" value="Genomic_DNA"/>
</dbReference>
<dbReference type="Pfam" id="PF03033">
    <property type="entry name" value="Glyco_transf_28"/>
    <property type="match status" value="1"/>
</dbReference>
<dbReference type="SUPFAM" id="SSF53756">
    <property type="entry name" value="UDP-Glycosyltransferase/glycogen phosphorylase"/>
    <property type="match status" value="1"/>
</dbReference>
<dbReference type="InterPro" id="IPR004182">
    <property type="entry name" value="GRAM"/>
</dbReference>
<dbReference type="CDD" id="cd13216">
    <property type="entry name" value="PH-GRAM2_AGT26"/>
    <property type="match status" value="1"/>
</dbReference>
<dbReference type="FunFam" id="3.40.50.2000:FF:000029">
    <property type="entry name" value="Sterol 3-beta-glucosyltransferase"/>
    <property type="match status" value="1"/>
</dbReference>
<feature type="domain" description="GRAM" evidence="3">
    <location>
        <begin position="290"/>
        <end position="356"/>
    </location>
</feature>
<dbReference type="CDD" id="cd03784">
    <property type="entry name" value="GT1_Gtf-like"/>
    <property type="match status" value="1"/>
</dbReference>
<dbReference type="Gene3D" id="3.40.50.2000">
    <property type="entry name" value="Glycogen Phosphorylase B"/>
    <property type="match status" value="3"/>
</dbReference>
<dbReference type="InterPro" id="IPR048065">
    <property type="entry name" value="ATG26_PH_GRAM2"/>
</dbReference>
<dbReference type="AlphaFoldDB" id="A0A0C9T594"/>
<gene>
    <name evidence="4" type="ORF">M422DRAFT_275292</name>
</gene>
<dbReference type="InterPro" id="IPR004276">
    <property type="entry name" value="GlycoTrans_28_N"/>
</dbReference>
<feature type="region of interest" description="Disordered" evidence="2">
    <location>
        <begin position="71"/>
        <end position="106"/>
    </location>
</feature>
<evidence type="ECO:0000256" key="2">
    <source>
        <dbReference type="SAM" id="MobiDB-lite"/>
    </source>
</evidence>
<dbReference type="OrthoDB" id="10261837at2759"/>
<dbReference type="HOGENOM" id="CLU_000537_6_0_1"/>
<dbReference type="FunFam" id="2.30.29.30:FF:000303">
    <property type="entry name" value="Sterol 3-beta-glucosyltransferase"/>
    <property type="match status" value="1"/>
</dbReference>
<dbReference type="Proteomes" id="UP000054279">
    <property type="component" value="Unassembled WGS sequence"/>
</dbReference>
<feature type="region of interest" description="Disordered" evidence="2">
    <location>
        <begin position="167"/>
        <end position="217"/>
    </location>
</feature>
<dbReference type="InterPro" id="IPR011993">
    <property type="entry name" value="PH-like_dom_sf"/>
</dbReference>
<proteinExistence type="predicted"/>
<keyword evidence="1 4" id="KW-0808">Transferase</keyword>
<dbReference type="Pfam" id="PF02893">
    <property type="entry name" value="GRAM"/>
    <property type="match status" value="1"/>
</dbReference>